<feature type="compositionally biased region" description="Basic and acidic residues" evidence="1">
    <location>
        <begin position="378"/>
        <end position="402"/>
    </location>
</feature>
<feature type="compositionally biased region" description="Polar residues" evidence="1">
    <location>
        <begin position="201"/>
        <end position="211"/>
    </location>
</feature>
<feature type="compositionally biased region" description="Low complexity" evidence="1">
    <location>
        <begin position="432"/>
        <end position="449"/>
    </location>
</feature>
<organism evidence="2 3">
    <name type="scientific">Fusarium piperis</name>
    <dbReference type="NCBI Taxonomy" id="1435070"/>
    <lineage>
        <taxon>Eukaryota</taxon>
        <taxon>Fungi</taxon>
        <taxon>Dikarya</taxon>
        <taxon>Ascomycota</taxon>
        <taxon>Pezizomycotina</taxon>
        <taxon>Sordariomycetes</taxon>
        <taxon>Hypocreomycetidae</taxon>
        <taxon>Hypocreales</taxon>
        <taxon>Nectriaceae</taxon>
        <taxon>Fusarium</taxon>
        <taxon>Fusarium solani species complex</taxon>
    </lineage>
</organism>
<feature type="compositionally biased region" description="Low complexity" evidence="1">
    <location>
        <begin position="621"/>
        <end position="635"/>
    </location>
</feature>
<feature type="compositionally biased region" description="Basic and acidic residues" evidence="1">
    <location>
        <begin position="246"/>
        <end position="258"/>
    </location>
</feature>
<reference evidence="2" key="1">
    <citation type="submission" date="2022-10" db="EMBL/GenBank/DDBJ databases">
        <title>Tapping the CABI collections for fungal endophytes: first genome assemblies for Collariella, Neodidymelliopsis, Ascochyta clinopodiicola, Didymella pomorum, Didymosphaeria variabile, Neocosmospora piperis and Neocucurbitaria cava.</title>
        <authorList>
            <person name="Hill R."/>
        </authorList>
    </citation>
    <scope>NUCLEOTIDE SEQUENCE</scope>
    <source>
        <strain evidence="2">IMI 366586</strain>
    </source>
</reference>
<feature type="compositionally biased region" description="Polar residues" evidence="1">
    <location>
        <begin position="460"/>
        <end position="472"/>
    </location>
</feature>
<feature type="compositionally biased region" description="Polar residues" evidence="1">
    <location>
        <begin position="646"/>
        <end position="672"/>
    </location>
</feature>
<comment type="caution">
    <text evidence="2">The sequence shown here is derived from an EMBL/GenBank/DDBJ whole genome shotgun (WGS) entry which is preliminary data.</text>
</comment>
<protein>
    <submittedName>
        <fullName evidence="2">Uncharacterized protein</fullName>
    </submittedName>
</protein>
<feature type="compositionally biased region" description="Basic and acidic residues" evidence="1">
    <location>
        <begin position="212"/>
        <end position="228"/>
    </location>
</feature>
<dbReference type="AlphaFoldDB" id="A0A9W9BRB5"/>
<feature type="compositionally biased region" description="Basic and acidic residues" evidence="1">
    <location>
        <begin position="723"/>
        <end position="748"/>
    </location>
</feature>
<sequence>MNLGAKVKEILHSGDSEDAARGEVDRNTPGSFPVDDMTPAESQKHASASHEHNKLHKPNDPRGWSEDNARARGHGYTDSGVGLTDPHERQTTTQEVASEKPTEPIERTADYTADNRLGDDANPAFQEPAGDTIASSNKEHPYWGDLPRGAGVYNTVAGHGSPEDDTQRHRAIHSGETNPAATSSQAGSAAPVGGQPLDFASQGTDPYSAQQDTRETTHERALGSRFNEDLSGAAAEGIVGAGAYELGKDRGSNERDAQSRLGGTSTAADPYDAQRATPPSQHNTAAAANIPQQETSPETIDLYSSQRDTHQVPEQSTRESHFNEGLTGAAVAGTAGAGAYELNKQRQADEPPKKTEEATKSAEPEEKKHRSFPLLGRSHKDDTKEVKEEKHTKEPKPEHESKLGSLFHRSAKDKTEPAAEEEPSKDKHHKAMAGTALAAAGAGGAAYAATRGRDDDTKAQEGSTISRYQEPTTARGADQYSSTGFGASTTTNRYQQPATTQSTGQYSGAGYDPNSGYGTHKAQPSVSFAGDQSAQSYQQESSNQDGRFAAGAAAGLGAGALASHQLGRKHESAPATTQDTERGFQPQSTQSYETTEPYGTTQSHEPTQSYQQEGTHRDGKLAAGAAAGLGAGALASHELGRRHENTPATTQETETGYQSQYAEPHTTTTRSTAIPAYGTSRSETVTESDNFAERSTEPTLPITQKANEGKYNTLASGTPSGIRVEDDVKNRTSQREHTGTSASEDKHRGAGAAAGLGAVAGLGAAAALSRKDDEKKGESVEPKETLETKADPEVERSVEPQPDEKSNASLFAPQTGSSKPVIHHCQKCGEANDISQYFTSNAPGKI</sequence>
<evidence type="ECO:0000313" key="2">
    <source>
        <dbReference type="EMBL" id="KAJ4323527.1"/>
    </source>
</evidence>
<feature type="compositionally biased region" description="Polar residues" evidence="1">
    <location>
        <begin position="697"/>
        <end position="706"/>
    </location>
</feature>
<feature type="compositionally biased region" description="Basic and acidic residues" evidence="1">
    <location>
        <begin position="307"/>
        <end position="322"/>
    </location>
</feature>
<dbReference type="OrthoDB" id="5244599at2759"/>
<name>A0A9W9BRB5_9HYPO</name>
<feature type="compositionally biased region" description="Polar residues" evidence="1">
    <location>
        <begin position="807"/>
        <end position="818"/>
    </location>
</feature>
<dbReference type="EMBL" id="JAPEUR010000069">
    <property type="protein sequence ID" value="KAJ4323527.1"/>
    <property type="molecule type" value="Genomic_DNA"/>
</dbReference>
<proteinExistence type="predicted"/>
<feature type="compositionally biased region" description="Basic and acidic residues" evidence="1">
    <location>
        <begin position="343"/>
        <end position="368"/>
    </location>
</feature>
<feature type="compositionally biased region" description="Polar residues" evidence="1">
    <location>
        <begin position="679"/>
        <end position="689"/>
    </location>
</feature>
<feature type="compositionally biased region" description="Basic and acidic residues" evidence="1">
    <location>
        <begin position="1"/>
        <end position="26"/>
    </location>
</feature>
<feature type="compositionally biased region" description="Polar residues" evidence="1">
    <location>
        <begin position="522"/>
        <end position="545"/>
    </location>
</feature>
<dbReference type="Proteomes" id="UP001140502">
    <property type="component" value="Unassembled WGS sequence"/>
</dbReference>
<feature type="compositionally biased region" description="Polar residues" evidence="1">
    <location>
        <begin position="175"/>
        <end position="187"/>
    </location>
</feature>
<accession>A0A9W9BRB5</accession>
<feature type="compositionally biased region" description="Polar residues" evidence="1">
    <location>
        <begin position="277"/>
        <end position="306"/>
    </location>
</feature>
<feature type="compositionally biased region" description="Low complexity" evidence="1">
    <location>
        <begin position="325"/>
        <end position="339"/>
    </location>
</feature>
<feature type="region of interest" description="Disordered" evidence="1">
    <location>
        <begin position="245"/>
        <end position="822"/>
    </location>
</feature>
<feature type="compositionally biased region" description="Basic and acidic residues" evidence="1">
    <location>
        <begin position="97"/>
        <end position="109"/>
    </location>
</feature>
<feature type="region of interest" description="Disordered" evidence="1">
    <location>
        <begin position="1"/>
        <end position="231"/>
    </location>
</feature>
<feature type="compositionally biased region" description="Basic and acidic residues" evidence="1">
    <location>
        <begin position="42"/>
        <end position="70"/>
    </location>
</feature>
<feature type="compositionally biased region" description="Low complexity" evidence="1">
    <location>
        <begin position="549"/>
        <end position="562"/>
    </location>
</feature>
<evidence type="ECO:0000313" key="3">
    <source>
        <dbReference type="Proteomes" id="UP001140502"/>
    </source>
</evidence>
<feature type="compositionally biased region" description="Basic and acidic residues" evidence="1">
    <location>
        <begin position="410"/>
        <end position="425"/>
    </location>
</feature>
<feature type="compositionally biased region" description="Polar residues" evidence="1">
    <location>
        <begin position="585"/>
        <end position="613"/>
    </location>
</feature>
<evidence type="ECO:0000256" key="1">
    <source>
        <dbReference type="SAM" id="MobiDB-lite"/>
    </source>
</evidence>
<feature type="compositionally biased region" description="Basic and acidic residues" evidence="1">
    <location>
        <begin position="769"/>
        <end position="806"/>
    </location>
</feature>
<keyword evidence="3" id="KW-1185">Reference proteome</keyword>
<gene>
    <name evidence="2" type="ORF">N0V84_004266</name>
</gene>
<feature type="compositionally biased region" description="Polar residues" evidence="1">
    <location>
        <begin position="479"/>
        <end position="506"/>
    </location>
</feature>